<comment type="similarity">
    <text evidence="1">Belongs to the peptidase A1 family.</text>
</comment>
<dbReference type="Proteomes" id="UP000825935">
    <property type="component" value="Chromosome 18"/>
</dbReference>
<dbReference type="PANTHER" id="PTHR47965:SF63">
    <property type="entry name" value="OS01G0937200 PROTEIN"/>
    <property type="match status" value="1"/>
</dbReference>
<dbReference type="EMBL" id="CM035423">
    <property type="protein sequence ID" value="KAH7365053.1"/>
    <property type="molecule type" value="Genomic_DNA"/>
</dbReference>
<feature type="signal peptide" evidence="2">
    <location>
        <begin position="1"/>
        <end position="39"/>
    </location>
</feature>
<evidence type="ECO:0000259" key="3">
    <source>
        <dbReference type="PROSITE" id="PS51767"/>
    </source>
</evidence>
<comment type="caution">
    <text evidence="4">The sequence shown here is derived from an EMBL/GenBank/DDBJ whole genome shotgun (WGS) entry which is preliminary data.</text>
</comment>
<keyword evidence="5" id="KW-1185">Reference proteome</keyword>
<dbReference type="InterPro" id="IPR021109">
    <property type="entry name" value="Peptidase_aspartic_dom_sf"/>
</dbReference>
<evidence type="ECO:0000313" key="5">
    <source>
        <dbReference type="Proteomes" id="UP000825935"/>
    </source>
</evidence>
<dbReference type="InterPro" id="IPR001461">
    <property type="entry name" value="Aspartic_peptidase_A1"/>
</dbReference>
<organism evidence="4 5">
    <name type="scientific">Ceratopteris richardii</name>
    <name type="common">Triangle waterfern</name>
    <dbReference type="NCBI Taxonomy" id="49495"/>
    <lineage>
        <taxon>Eukaryota</taxon>
        <taxon>Viridiplantae</taxon>
        <taxon>Streptophyta</taxon>
        <taxon>Embryophyta</taxon>
        <taxon>Tracheophyta</taxon>
        <taxon>Polypodiopsida</taxon>
        <taxon>Polypodiidae</taxon>
        <taxon>Polypodiales</taxon>
        <taxon>Pteridineae</taxon>
        <taxon>Pteridaceae</taxon>
        <taxon>Parkerioideae</taxon>
        <taxon>Ceratopteris</taxon>
    </lineage>
</organism>
<dbReference type="InterPro" id="IPR032861">
    <property type="entry name" value="TAXi_N"/>
</dbReference>
<dbReference type="OrthoDB" id="1904546at2759"/>
<gene>
    <name evidence="4" type="ORF">KP509_18G006700</name>
</gene>
<dbReference type="AlphaFoldDB" id="A0A8T2SRM3"/>
<evidence type="ECO:0000313" key="4">
    <source>
        <dbReference type="EMBL" id="KAH7365053.1"/>
    </source>
</evidence>
<feature type="domain" description="Peptidase A1" evidence="3">
    <location>
        <begin position="61"/>
        <end position="388"/>
    </location>
</feature>
<dbReference type="OMA" id="KQGTACV"/>
<name>A0A8T2SRM3_CERRI</name>
<dbReference type="PANTHER" id="PTHR47965">
    <property type="entry name" value="ASPARTYL PROTEASE-RELATED"/>
    <property type="match status" value="1"/>
</dbReference>
<evidence type="ECO:0000256" key="1">
    <source>
        <dbReference type="ARBA" id="ARBA00007447"/>
    </source>
</evidence>
<dbReference type="PROSITE" id="PS51767">
    <property type="entry name" value="PEPTIDASE_A1"/>
    <property type="match status" value="1"/>
</dbReference>
<dbReference type="GO" id="GO:0004190">
    <property type="term" value="F:aspartic-type endopeptidase activity"/>
    <property type="evidence" value="ECO:0007669"/>
    <property type="project" value="InterPro"/>
</dbReference>
<dbReference type="GO" id="GO:0006508">
    <property type="term" value="P:proteolysis"/>
    <property type="evidence" value="ECO:0007669"/>
    <property type="project" value="InterPro"/>
</dbReference>
<feature type="chain" id="PRO_5035904027" description="Peptidase A1 domain-containing protein" evidence="2">
    <location>
        <begin position="40"/>
        <end position="408"/>
    </location>
</feature>
<dbReference type="InterPro" id="IPR033121">
    <property type="entry name" value="PEPTIDASE_A1"/>
</dbReference>
<keyword evidence="2" id="KW-0732">Signal</keyword>
<reference evidence="4" key="1">
    <citation type="submission" date="2021-08" db="EMBL/GenBank/DDBJ databases">
        <title>WGS assembly of Ceratopteris richardii.</title>
        <authorList>
            <person name="Marchant D.B."/>
            <person name="Chen G."/>
            <person name="Jenkins J."/>
            <person name="Shu S."/>
            <person name="Leebens-Mack J."/>
            <person name="Grimwood J."/>
            <person name="Schmutz J."/>
            <person name="Soltis P."/>
            <person name="Soltis D."/>
            <person name="Chen Z.-H."/>
        </authorList>
    </citation>
    <scope>NUCLEOTIDE SEQUENCE</scope>
    <source>
        <strain evidence="4">Whitten #5841</strain>
        <tissue evidence="4">Leaf</tissue>
    </source>
</reference>
<dbReference type="Pfam" id="PF14541">
    <property type="entry name" value="TAXi_C"/>
    <property type="match status" value="1"/>
</dbReference>
<accession>A0A8T2SRM3</accession>
<evidence type="ECO:0000256" key="2">
    <source>
        <dbReference type="SAM" id="SignalP"/>
    </source>
</evidence>
<proteinExistence type="inferred from homology"/>
<dbReference type="SUPFAM" id="SSF50630">
    <property type="entry name" value="Acid proteases"/>
    <property type="match status" value="1"/>
</dbReference>
<sequence>MKSSFHGLLLPFRKMKGNSQVLLLLLLLDVLPFFPPLQCLVSATNNGLLAEVWLEASSGSYVAKFNIGTPPQSKLLLLDIAQNSMLLQCRRSGISDVPRGPLVTGDSATFRSIAGKTGAAKKGMQLALDTFTFNTTDGVNPGLSDVKVEGMEFFCSPRRLTNAGVVGLGPGRLSPLLQLAARRHLPRHFAYCLSGVDQAPTPLFLLASNYTFMPMFQIGASLLHTPLLKRTKTMPGYRVGLKSISIGSRVLSINPKDLRGGLEISTTEPYTKLVSAAYTTLVREFRRLHNGIPRVKPPAGTPFDTCFNASGLGVTRVGPPVNQIDFVLGDGTVWIFFGWNSMVFLSEDVMCLGFLNAGTPPARSILGTFQQRDSLVEVDLEANRLGFYPTLSFIHTSCANFNFTRSSF</sequence>
<dbReference type="Gene3D" id="2.40.70.10">
    <property type="entry name" value="Acid Proteases"/>
    <property type="match status" value="3"/>
</dbReference>
<dbReference type="Pfam" id="PF14543">
    <property type="entry name" value="TAXi_N"/>
    <property type="match status" value="1"/>
</dbReference>
<protein>
    <recommendedName>
        <fullName evidence="3">Peptidase A1 domain-containing protein</fullName>
    </recommendedName>
</protein>
<dbReference type="InterPro" id="IPR032799">
    <property type="entry name" value="TAXi_C"/>
</dbReference>